<evidence type="ECO:0000313" key="2">
    <source>
        <dbReference type="EMBL" id="CAB4957555.1"/>
    </source>
</evidence>
<dbReference type="InterPro" id="IPR039424">
    <property type="entry name" value="SBP_5"/>
</dbReference>
<accession>A0A6J7KPV7</accession>
<proteinExistence type="predicted"/>
<organism evidence="2">
    <name type="scientific">freshwater metagenome</name>
    <dbReference type="NCBI Taxonomy" id="449393"/>
    <lineage>
        <taxon>unclassified sequences</taxon>
        <taxon>metagenomes</taxon>
        <taxon>ecological metagenomes</taxon>
    </lineage>
</organism>
<dbReference type="AlphaFoldDB" id="A0A6J7KPV7"/>
<dbReference type="EMBL" id="CAFBNO010000039">
    <property type="protein sequence ID" value="CAB4957555.1"/>
    <property type="molecule type" value="Genomic_DNA"/>
</dbReference>
<protein>
    <submittedName>
        <fullName evidence="2">Unannotated protein</fullName>
    </submittedName>
</protein>
<gene>
    <name evidence="2" type="ORF">UFOPK3837_00849</name>
</gene>
<dbReference type="GO" id="GO:0015833">
    <property type="term" value="P:peptide transport"/>
    <property type="evidence" value="ECO:0007669"/>
    <property type="project" value="TreeGrafter"/>
</dbReference>
<dbReference type="InterPro" id="IPR000914">
    <property type="entry name" value="SBP_5_dom"/>
</dbReference>
<reference evidence="2" key="1">
    <citation type="submission" date="2020-05" db="EMBL/GenBank/DDBJ databases">
        <authorList>
            <person name="Chiriac C."/>
            <person name="Salcher M."/>
            <person name="Ghai R."/>
            <person name="Kavagutti S V."/>
        </authorList>
    </citation>
    <scope>NUCLEOTIDE SEQUENCE</scope>
</reference>
<dbReference type="GO" id="GO:1904680">
    <property type="term" value="F:peptide transmembrane transporter activity"/>
    <property type="evidence" value="ECO:0007669"/>
    <property type="project" value="TreeGrafter"/>
</dbReference>
<dbReference type="PANTHER" id="PTHR30290">
    <property type="entry name" value="PERIPLASMIC BINDING COMPONENT OF ABC TRANSPORTER"/>
    <property type="match status" value="1"/>
</dbReference>
<evidence type="ECO:0000259" key="1">
    <source>
        <dbReference type="Pfam" id="PF00496"/>
    </source>
</evidence>
<dbReference type="Pfam" id="PF00496">
    <property type="entry name" value="SBP_bac_5"/>
    <property type="match status" value="1"/>
</dbReference>
<dbReference type="PANTHER" id="PTHR30290:SF65">
    <property type="entry name" value="MONOACYL PHOSPHATIDYLINOSITOL TETRAMANNOSIDE-BINDING PROTEIN LPQW-RELATED"/>
    <property type="match status" value="1"/>
</dbReference>
<feature type="domain" description="Solute-binding protein family 5" evidence="1">
    <location>
        <begin position="89"/>
        <end position="475"/>
    </location>
</feature>
<dbReference type="Gene3D" id="3.10.105.10">
    <property type="entry name" value="Dipeptide-binding Protein, Domain 3"/>
    <property type="match status" value="1"/>
</dbReference>
<dbReference type="SUPFAM" id="SSF53850">
    <property type="entry name" value="Periplasmic binding protein-like II"/>
    <property type="match status" value="1"/>
</dbReference>
<sequence length="577" mass="60478">MKRFLVALIALSTLALAGCSTSVQLVRGTAINIAETATMISLNPDVVTTPSAQHLADEVANLTSEGFYAQDSSGNMVANPGFGIVKVDSTSPLTVTYEIALGRKWSDGQPIDSADLALSFMAAKSLGGVHFYSRRAGNDLQYASVKSVGLRSLTLTFSQPVANWQTALTASTPAHVVAAAAFNGIAASTGKAAVIAALQGVDSAKISELAGAYLSVYDTRGLEMNKSSFVSNGAYSITGLVANKEINLKARTNYQGDFAPVTETVNLKLYGDSMQALNDMNTGKVDIIAAAESGLLKYSDLIGMVQSLSGTTKANTSLRNGATADMVLFNFGAGSAFADSTYGSKKTAAAMLRQAFMNLVPKARIVQNASASTKVNATDSFIYPSNSDYYDSSVGSNGSAGYLLQDVQKASTLVTESGVRAPVDVRVVFDSTNPRSVAQFKAVGLRAASAGFNLIDSSSKAPDSALFAGNFDVFIGPRSLVGVSGAAVSTLVNDRVTRYSDALVTSLLNDYASASKPLDQAKILEKIDARLYASGYGVPLFQVPNLIMYLAKFGSLQVSPFGDSATWGYWTWSVSSN</sequence>
<name>A0A6J7KPV7_9ZZZZ</name>
<dbReference type="PROSITE" id="PS51257">
    <property type="entry name" value="PROKAR_LIPOPROTEIN"/>
    <property type="match status" value="1"/>
</dbReference>
<dbReference type="Gene3D" id="3.40.190.10">
    <property type="entry name" value="Periplasmic binding protein-like II"/>
    <property type="match status" value="1"/>
</dbReference>